<dbReference type="Pfam" id="PF09435">
    <property type="entry name" value="DUF2015"/>
    <property type="match status" value="1"/>
</dbReference>
<dbReference type="AlphaFoldDB" id="A0A4V1Q4A1"/>
<dbReference type="PANTHER" id="PTHR28023">
    <property type="entry name" value="UPF0357 PROTEIN YCL012C"/>
    <property type="match status" value="1"/>
</dbReference>
<dbReference type="EMBL" id="SDEE01000110">
    <property type="protein sequence ID" value="RXW21368.1"/>
    <property type="molecule type" value="Genomic_DNA"/>
</dbReference>
<comment type="similarity">
    <text evidence="1">Belongs to the UPF0357 family.</text>
</comment>
<organism evidence="3 4">
    <name type="scientific">Candolleomyces aberdarensis</name>
    <dbReference type="NCBI Taxonomy" id="2316362"/>
    <lineage>
        <taxon>Eukaryota</taxon>
        <taxon>Fungi</taxon>
        <taxon>Dikarya</taxon>
        <taxon>Basidiomycota</taxon>
        <taxon>Agaricomycotina</taxon>
        <taxon>Agaricomycetes</taxon>
        <taxon>Agaricomycetidae</taxon>
        <taxon>Agaricales</taxon>
        <taxon>Agaricineae</taxon>
        <taxon>Psathyrellaceae</taxon>
        <taxon>Candolleomyces</taxon>
    </lineage>
</organism>
<dbReference type="PANTHER" id="PTHR28023:SF1">
    <property type="entry name" value="UPF0357 PROTEIN YCL012C"/>
    <property type="match status" value="1"/>
</dbReference>
<evidence type="ECO:0000256" key="2">
    <source>
        <dbReference type="ARBA" id="ARBA00022729"/>
    </source>
</evidence>
<keyword evidence="2" id="KW-0732">Signal</keyword>
<gene>
    <name evidence="3" type="ORF">EST38_g4484</name>
</gene>
<evidence type="ECO:0000256" key="1">
    <source>
        <dbReference type="ARBA" id="ARBA00008325"/>
    </source>
</evidence>
<accession>A0A4V1Q4A1</accession>
<comment type="caution">
    <text evidence="3">The sequence shown here is derived from an EMBL/GenBank/DDBJ whole genome shotgun (WGS) entry which is preliminary data.</text>
</comment>
<keyword evidence="4" id="KW-1185">Reference proteome</keyword>
<dbReference type="InterPro" id="IPR018559">
    <property type="entry name" value="DUF2015"/>
</dbReference>
<evidence type="ECO:0000313" key="3">
    <source>
        <dbReference type="EMBL" id="RXW21368.1"/>
    </source>
</evidence>
<dbReference type="OrthoDB" id="447314at2759"/>
<dbReference type="Proteomes" id="UP000290288">
    <property type="component" value="Unassembled WGS sequence"/>
</dbReference>
<reference evidence="3 4" key="1">
    <citation type="submission" date="2019-01" db="EMBL/GenBank/DDBJ databases">
        <title>Draft genome sequence of Psathyrella aberdarensis IHI B618.</title>
        <authorList>
            <person name="Buettner E."/>
            <person name="Kellner H."/>
        </authorList>
    </citation>
    <scope>NUCLEOTIDE SEQUENCE [LARGE SCALE GENOMIC DNA]</scope>
    <source>
        <strain evidence="3 4">IHI B618</strain>
    </source>
</reference>
<proteinExistence type="inferred from homology"/>
<name>A0A4V1Q4A1_9AGAR</name>
<sequence>MIFFLSLAAFFTLLVMLSYRYRAFLLPHVPDRVKSLFPNLNSTPYTRLSTFADQVNAGMNSEAFDIESANLAEGDSRLGLDEQGAREVMDIMKRERVGFDQARLIRQNRILAANGIDPSGLYLSTFSLIRWH</sequence>
<evidence type="ECO:0000313" key="4">
    <source>
        <dbReference type="Proteomes" id="UP000290288"/>
    </source>
</evidence>
<protein>
    <submittedName>
        <fullName evidence="3">Uncharacterized protein</fullName>
    </submittedName>
</protein>